<proteinExistence type="predicted"/>
<reference evidence="1 2" key="1">
    <citation type="submission" date="2013-08" db="EMBL/GenBank/DDBJ databases">
        <authorList>
            <person name="Huang J."/>
            <person name="Wang G."/>
        </authorList>
    </citation>
    <scope>NUCLEOTIDE SEQUENCE [LARGE SCALE GENOMIC DNA]</scope>
    <source>
        <strain evidence="1 2">BH030004</strain>
    </source>
</reference>
<gene>
    <name evidence="1" type="ORF">N783_18480</name>
</gene>
<protein>
    <submittedName>
        <fullName evidence="1">Uncharacterized protein</fullName>
    </submittedName>
</protein>
<name>A0A0A5GFP1_9BACI</name>
<comment type="caution">
    <text evidence="1">The sequence shown here is derived from an EMBL/GenBank/DDBJ whole genome shotgun (WGS) entry which is preliminary data.</text>
</comment>
<accession>A0A0A5GFP1</accession>
<evidence type="ECO:0000313" key="2">
    <source>
        <dbReference type="Proteomes" id="UP000030403"/>
    </source>
</evidence>
<dbReference type="Proteomes" id="UP000030403">
    <property type="component" value="Unassembled WGS sequence"/>
</dbReference>
<dbReference type="AlphaFoldDB" id="A0A0A5GFP1"/>
<organism evidence="1 2">
    <name type="scientific">Pontibacillus marinus BH030004 = DSM 16465</name>
    <dbReference type="NCBI Taxonomy" id="1385511"/>
    <lineage>
        <taxon>Bacteria</taxon>
        <taxon>Bacillati</taxon>
        <taxon>Bacillota</taxon>
        <taxon>Bacilli</taxon>
        <taxon>Bacillales</taxon>
        <taxon>Bacillaceae</taxon>
        <taxon>Pontibacillus</taxon>
    </lineage>
</organism>
<keyword evidence="2" id="KW-1185">Reference proteome</keyword>
<dbReference type="EMBL" id="AVPF01000005">
    <property type="protein sequence ID" value="KGX90839.1"/>
    <property type="molecule type" value="Genomic_DNA"/>
</dbReference>
<sequence>MQKSLAFMKFKSNFLHNILSLLLISALIVPLFSEYIFNTFSENKLIYIGMTIWIIGVIVSLVYFMKRAIKKSNRIVVAVLMFMLMQFIFQLVVLFFHS</sequence>
<evidence type="ECO:0000313" key="1">
    <source>
        <dbReference type="EMBL" id="KGX90839.1"/>
    </source>
</evidence>